<feature type="region of interest" description="Disordered" evidence="4">
    <location>
        <begin position="162"/>
        <end position="222"/>
    </location>
</feature>
<protein>
    <recommendedName>
        <fullName evidence="5">Glycoside hydrolase family 3 N-terminal domain-containing protein</fullName>
    </recommendedName>
</protein>
<dbReference type="Gene3D" id="3.20.20.300">
    <property type="entry name" value="Glycoside hydrolase, family 3, N-terminal domain"/>
    <property type="match status" value="1"/>
</dbReference>
<proteinExistence type="inferred from homology"/>
<reference evidence="7" key="1">
    <citation type="journal article" date="2019" name="Int. J. Syst. Evol. Microbiol.">
        <title>The Global Catalogue of Microorganisms (GCM) 10K type strain sequencing project: providing services to taxonomists for standard genome sequencing and annotation.</title>
        <authorList>
            <consortium name="The Broad Institute Genomics Platform"/>
            <consortium name="The Broad Institute Genome Sequencing Center for Infectious Disease"/>
            <person name="Wu L."/>
            <person name="Ma J."/>
        </authorList>
    </citation>
    <scope>NUCLEOTIDE SEQUENCE [LARGE SCALE GENOMIC DNA]</scope>
    <source>
        <strain evidence="7">NBRC 109019</strain>
    </source>
</reference>
<evidence type="ECO:0000256" key="2">
    <source>
        <dbReference type="ARBA" id="ARBA00022801"/>
    </source>
</evidence>
<feature type="compositionally biased region" description="Low complexity" evidence="4">
    <location>
        <begin position="193"/>
        <end position="210"/>
    </location>
</feature>
<dbReference type="InterPro" id="IPR050226">
    <property type="entry name" value="NagZ_Beta-hexosaminidase"/>
</dbReference>
<dbReference type="InterPro" id="IPR036962">
    <property type="entry name" value="Glyco_hydro_3_N_sf"/>
</dbReference>
<dbReference type="Pfam" id="PF00933">
    <property type="entry name" value="Glyco_hydro_3"/>
    <property type="match status" value="1"/>
</dbReference>
<feature type="compositionally biased region" description="Low complexity" evidence="4">
    <location>
        <begin position="171"/>
        <end position="185"/>
    </location>
</feature>
<dbReference type="InterPro" id="IPR001764">
    <property type="entry name" value="Glyco_hydro_3_N"/>
</dbReference>
<gene>
    <name evidence="6" type="ORF">GCM10025870_27030</name>
</gene>
<evidence type="ECO:0000313" key="7">
    <source>
        <dbReference type="Proteomes" id="UP001321477"/>
    </source>
</evidence>
<keyword evidence="2" id="KW-0378">Hydrolase</keyword>
<dbReference type="PANTHER" id="PTHR30480:SF16">
    <property type="entry name" value="GLYCOSIDE HYDROLASE FAMILY 3 DOMAIN PROTEIN"/>
    <property type="match status" value="1"/>
</dbReference>
<evidence type="ECO:0000256" key="4">
    <source>
        <dbReference type="SAM" id="MobiDB-lite"/>
    </source>
</evidence>
<evidence type="ECO:0000256" key="1">
    <source>
        <dbReference type="ARBA" id="ARBA00005336"/>
    </source>
</evidence>
<comment type="similarity">
    <text evidence="1">Belongs to the glycosyl hydrolase 3 family.</text>
</comment>
<dbReference type="SUPFAM" id="SSF51445">
    <property type="entry name" value="(Trans)glycosidases"/>
    <property type="match status" value="1"/>
</dbReference>
<feature type="domain" description="Glycoside hydrolase family 3 N-terminal" evidence="5">
    <location>
        <begin position="39"/>
        <end position="169"/>
    </location>
</feature>
<feature type="compositionally biased region" description="Basic residues" evidence="4">
    <location>
        <begin position="211"/>
        <end position="222"/>
    </location>
</feature>
<name>A0ABN6YE42_9MICO</name>
<sequence length="222" mass="23446">MSTEIHGGAGQDLRRDILTTLLPGFFESDAPEWVLGMLREGLGGVCLFGSNIVSPAQVAALTADLRAANPLAVIAIDEEGGDVTRLFFDRGAPFPGNAILGRIDDLELTREVGRAVGEAIAAVGCTMTFAPDADINSNAKNPVIGVRSFGAEPALVSRHTAAWVEGSRRPASTPARSTSRVTATRRPTRTSRSRSSTFRSPTCTSASSRRSAPRSRPARGRS</sequence>
<evidence type="ECO:0000259" key="5">
    <source>
        <dbReference type="Pfam" id="PF00933"/>
    </source>
</evidence>
<evidence type="ECO:0000313" key="6">
    <source>
        <dbReference type="EMBL" id="BDZ55630.1"/>
    </source>
</evidence>
<accession>A0ABN6YE42</accession>
<dbReference type="PANTHER" id="PTHR30480">
    <property type="entry name" value="BETA-HEXOSAMINIDASE-RELATED"/>
    <property type="match status" value="1"/>
</dbReference>
<dbReference type="Proteomes" id="UP001321477">
    <property type="component" value="Chromosome"/>
</dbReference>
<evidence type="ECO:0000256" key="3">
    <source>
        <dbReference type="ARBA" id="ARBA00023295"/>
    </source>
</evidence>
<keyword evidence="3" id="KW-0326">Glycosidase</keyword>
<organism evidence="6 7">
    <name type="scientific">Agromyces marinus</name>
    <dbReference type="NCBI Taxonomy" id="1389020"/>
    <lineage>
        <taxon>Bacteria</taxon>
        <taxon>Bacillati</taxon>
        <taxon>Actinomycetota</taxon>
        <taxon>Actinomycetes</taxon>
        <taxon>Micrococcales</taxon>
        <taxon>Microbacteriaceae</taxon>
        <taxon>Agromyces</taxon>
    </lineage>
</organism>
<dbReference type="EMBL" id="AP027734">
    <property type="protein sequence ID" value="BDZ55630.1"/>
    <property type="molecule type" value="Genomic_DNA"/>
</dbReference>
<dbReference type="InterPro" id="IPR017853">
    <property type="entry name" value="GH"/>
</dbReference>
<keyword evidence="7" id="KW-1185">Reference proteome</keyword>